<protein>
    <submittedName>
        <fullName evidence="1">Uncharacterized protein</fullName>
    </submittedName>
</protein>
<proteinExistence type="predicted"/>
<reference evidence="1" key="1">
    <citation type="submission" date="2014-12" db="EMBL/GenBank/DDBJ databases">
        <title>Insight into the proteome of Arion vulgaris.</title>
        <authorList>
            <person name="Aradska J."/>
            <person name="Bulat T."/>
            <person name="Smidak R."/>
            <person name="Sarate P."/>
            <person name="Gangsoo J."/>
            <person name="Sialana F."/>
            <person name="Bilban M."/>
            <person name="Lubec G."/>
        </authorList>
    </citation>
    <scope>NUCLEOTIDE SEQUENCE</scope>
    <source>
        <tissue evidence="1">Skin</tissue>
    </source>
</reference>
<organism evidence="1">
    <name type="scientific">Arion vulgaris</name>
    <dbReference type="NCBI Taxonomy" id="1028688"/>
    <lineage>
        <taxon>Eukaryota</taxon>
        <taxon>Metazoa</taxon>
        <taxon>Spiralia</taxon>
        <taxon>Lophotrochozoa</taxon>
        <taxon>Mollusca</taxon>
        <taxon>Gastropoda</taxon>
        <taxon>Heterobranchia</taxon>
        <taxon>Euthyneura</taxon>
        <taxon>Panpulmonata</taxon>
        <taxon>Eupulmonata</taxon>
        <taxon>Stylommatophora</taxon>
        <taxon>Helicina</taxon>
        <taxon>Arionoidea</taxon>
        <taxon>Arionidae</taxon>
        <taxon>Arion</taxon>
    </lineage>
</organism>
<accession>A0A0B7AD21</accession>
<name>A0A0B7AD21_9EUPU</name>
<dbReference type="EMBL" id="HACG01032039">
    <property type="protein sequence ID" value="CEK78904.1"/>
    <property type="molecule type" value="Transcribed_RNA"/>
</dbReference>
<dbReference type="AlphaFoldDB" id="A0A0B7AD21"/>
<evidence type="ECO:0000313" key="1">
    <source>
        <dbReference type="EMBL" id="CEK78904.1"/>
    </source>
</evidence>
<gene>
    <name evidence="1" type="primary">ORF112488</name>
</gene>
<sequence>MKYFKMSELVTKCFSLFLIICMKPLDDSLVKFMKVKFHFNFDHIFIYPLQCLLFIQCHHHHVPV</sequence>